<reference evidence="1" key="2">
    <citation type="submission" date="2025-09" db="UniProtKB">
        <authorList>
            <consortium name="Ensembl"/>
        </authorList>
    </citation>
    <scope>IDENTIFICATION</scope>
</reference>
<name>A0A8B9NUQ6_APTOW</name>
<dbReference type="Proteomes" id="UP000694424">
    <property type="component" value="Unplaced"/>
</dbReference>
<reference evidence="1" key="1">
    <citation type="submission" date="2025-08" db="UniProtKB">
        <authorList>
            <consortium name="Ensembl"/>
        </authorList>
    </citation>
    <scope>IDENTIFICATION</scope>
</reference>
<dbReference type="AlphaFoldDB" id="A0A8B9NUQ6"/>
<evidence type="ECO:0000313" key="1">
    <source>
        <dbReference type="Ensembl" id="ENSAOWP00000002717.1"/>
    </source>
</evidence>
<protein>
    <submittedName>
        <fullName evidence="1">Uncharacterized protein</fullName>
    </submittedName>
</protein>
<proteinExistence type="predicted"/>
<sequence length="116" mass="13335">LFVLRTRGLRKKTGWGERWAKGERKKCIQMDGRSRETIEEAIEKWMNLCKGQRGKGNTCEKKEGREETLGIGSCQYREDIAHTGLTQLLQYGKQLEDTKEDVEQQTTLESAKLSIS</sequence>
<keyword evidence="2" id="KW-1185">Reference proteome</keyword>
<organism evidence="1 2">
    <name type="scientific">Apteryx owenii</name>
    <name type="common">Little spotted kiwi</name>
    <dbReference type="NCBI Taxonomy" id="8824"/>
    <lineage>
        <taxon>Eukaryota</taxon>
        <taxon>Metazoa</taxon>
        <taxon>Chordata</taxon>
        <taxon>Craniata</taxon>
        <taxon>Vertebrata</taxon>
        <taxon>Euteleostomi</taxon>
        <taxon>Archelosauria</taxon>
        <taxon>Archosauria</taxon>
        <taxon>Dinosauria</taxon>
        <taxon>Saurischia</taxon>
        <taxon>Theropoda</taxon>
        <taxon>Coelurosauria</taxon>
        <taxon>Aves</taxon>
        <taxon>Palaeognathae</taxon>
        <taxon>Apterygiformes</taxon>
        <taxon>Apterygidae</taxon>
        <taxon>Apteryx</taxon>
    </lineage>
</organism>
<dbReference type="Ensembl" id="ENSAOWT00000003123.1">
    <property type="protein sequence ID" value="ENSAOWP00000002717.1"/>
    <property type="gene ID" value="ENSAOWG00000001946.1"/>
</dbReference>
<evidence type="ECO:0000313" key="2">
    <source>
        <dbReference type="Proteomes" id="UP000694424"/>
    </source>
</evidence>
<accession>A0A8B9NUQ6</accession>